<dbReference type="EMBL" id="CP003346">
    <property type="protein sequence ID" value="AGA79841.1"/>
    <property type="molecule type" value="Genomic_DNA"/>
</dbReference>
<proteinExistence type="predicted"/>
<protein>
    <submittedName>
        <fullName evidence="1">Uncharacterized protein</fullName>
    </submittedName>
</protein>
<gene>
    <name evidence="1" type="ordered locus">Echvi_3626</name>
</gene>
<dbReference type="KEGG" id="evi:Echvi_3626"/>
<accession>L0G498</accession>
<evidence type="ECO:0000313" key="2">
    <source>
        <dbReference type="Proteomes" id="UP000010796"/>
    </source>
</evidence>
<keyword evidence="2" id="KW-1185">Reference proteome</keyword>
<dbReference type="Proteomes" id="UP000010796">
    <property type="component" value="Chromosome"/>
</dbReference>
<sequence length="42" mass="4584">MFRDQSEKFGIDSLFFGNTTGNKNATRSQIFQVSAASALKGI</sequence>
<organism evidence="1 2">
    <name type="scientific">Echinicola vietnamensis (strain DSM 17526 / LMG 23754 / KMM 6221)</name>
    <dbReference type="NCBI Taxonomy" id="926556"/>
    <lineage>
        <taxon>Bacteria</taxon>
        <taxon>Pseudomonadati</taxon>
        <taxon>Bacteroidota</taxon>
        <taxon>Cytophagia</taxon>
        <taxon>Cytophagales</taxon>
        <taxon>Cyclobacteriaceae</taxon>
        <taxon>Echinicola</taxon>
    </lineage>
</organism>
<reference evidence="2" key="1">
    <citation type="submission" date="2012-02" db="EMBL/GenBank/DDBJ databases">
        <title>The complete genome of Echinicola vietnamensis DSM 17526.</title>
        <authorList>
            <person name="Lucas S."/>
            <person name="Copeland A."/>
            <person name="Lapidus A."/>
            <person name="Glavina del Rio T."/>
            <person name="Dalin E."/>
            <person name="Tice H."/>
            <person name="Bruce D."/>
            <person name="Goodwin L."/>
            <person name="Pitluck S."/>
            <person name="Peters L."/>
            <person name="Ovchinnikova G."/>
            <person name="Teshima H."/>
            <person name="Kyrpides N."/>
            <person name="Mavromatis K."/>
            <person name="Ivanova N."/>
            <person name="Brettin T."/>
            <person name="Detter J.C."/>
            <person name="Han C."/>
            <person name="Larimer F."/>
            <person name="Land M."/>
            <person name="Hauser L."/>
            <person name="Markowitz V."/>
            <person name="Cheng J.-F."/>
            <person name="Hugenholtz P."/>
            <person name="Woyke T."/>
            <person name="Wu D."/>
            <person name="Brambilla E."/>
            <person name="Klenk H.-P."/>
            <person name="Eisen J.A."/>
        </authorList>
    </citation>
    <scope>NUCLEOTIDE SEQUENCE [LARGE SCALE GENOMIC DNA]</scope>
    <source>
        <strain evidence="2">DSM 17526 / LMG 23754 / KMM 6221</strain>
    </source>
</reference>
<name>L0G498_ECHVK</name>
<dbReference type="HOGENOM" id="CLU_3250639_0_0_10"/>
<dbReference type="AlphaFoldDB" id="L0G498"/>
<evidence type="ECO:0000313" key="1">
    <source>
        <dbReference type="EMBL" id="AGA79841.1"/>
    </source>
</evidence>